<dbReference type="Pfam" id="PF13581">
    <property type="entry name" value="HATPase_c_2"/>
    <property type="match status" value="1"/>
</dbReference>
<keyword evidence="4" id="KW-1185">Reference proteome</keyword>
<reference evidence="3 4" key="1">
    <citation type="submission" date="2021-01" db="EMBL/GenBank/DDBJ databases">
        <title>Whole genome shotgun sequence of Actinoplanes couchii NBRC 106145.</title>
        <authorList>
            <person name="Komaki H."/>
            <person name="Tamura T."/>
        </authorList>
    </citation>
    <scope>NUCLEOTIDE SEQUENCE [LARGE SCALE GENOMIC DNA]</scope>
    <source>
        <strain evidence="3 4">NBRC 106145</strain>
    </source>
</reference>
<dbReference type="PANTHER" id="PTHR35526">
    <property type="entry name" value="ANTI-SIGMA-F FACTOR RSBW-RELATED"/>
    <property type="match status" value="1"/>
</dbReference>
<keyword evidence="1" id="KW-0808">Transferase</keyword>
<sequence>MSPLRMFALPAHTRAELTWQLADDKDLFKVREGILGYFASAHGKDPASVVTAETMGLVMTELAGNALRHGKPPVTVRLLRDDDCYILDVSDHATERIPRQPGPQRGLQTGGRGLRIALAMAEDVCWYVDGDLKHVWAAFR</sequence>
<dbReference type="RefSeq" id="WP_239146143.1">
    <property type="nucleotide sequence ID" value="NZ_BAAAQE010000079.1"/>
</dbReference>
<evidence type="ECO:0000313" key="3">
    <source>
        <dbReference type="EMBL" id="GID61964.1"/>
    </source>
</evidence>
<comment type="caution">
    <text evidence="3">The sequence shown here is derived from an EMBL/GenBank/DDBJ whole genome shotgun (WGS) entry which is preliminary data.</text>
</comment>
<organism evidence="3 4">
    <name type="scientific">Actinoplanes couchii</name>
    <dbReference type="NCBI Taxonomy" id="403638"/>
    <lineage>
        <taxon>Bacteria</taxon>
        <taxon>Bacillati</taxon>
        <taxon>Actinomycetota</taxon>
        <taxon>Actinomycetes</taxon>
        <taxon>Micromonosporales</taxon>
        <taxon>Micromonosporaceae</taxon>
        <taxon>Actinoplanes</taxon>
    </lineage>
</organism>
<protein>
    <recommendedName>
        <fullName evidence="2">Histidine kinase/HSP90-like ATPase domain-containing protein</fullName>
    </recommendedName>
</protein>
<dbReference type="CDD" id="cd16936">
    <property type="entry name" value="HATPase_RsbW-like"/>
    <property type="match status" value="1"/>
</dbReference>
<dbReference type="InterPro" id="IPR036890">
    <property type="entry name" value="HATPase_C_sf"/>
</dbReference>
<evidence type="ECO:0000256" key="1">
    <source>
        <dbReference type="ARBA" id="ARBA00022527"/>
    </source>
</evidence>
<name>A0ABQ3XTX2_9ACTN</name>
<dbReference type="PANTHER" id="PTHR35526:SF3">
    <property type="entry name" value="ANTI-SIGMA-F FACTOR RSBW"/>
    <property type="match status" value="1"/>
</dbReference>
<dbReference type="Gene3D" id="3.30.565.10">
    <property type="entry name" value="Histidine kinase-like ATPase, C-terminal domain"/>
    <property type="match status" value="1"/>
</dbReference>
<dbReference type="InterPro" id="IPR003594">
    <property type="entry name" value="HATPase_dom"/>
</dbReference>
<accession>A0ABQ3XTX2</accession>
<evidence type="ECO:0000259" key="2">
    <source>
        <dbReference type="Pfam" id="PF13581"/>
    </source>
</evidence>
<dbReference type="Proteomes" id="UP000612282">
    <property type="component" value="Unassembled WGS sequence"/>
</dbReference>
<gene>
    <name evidence="3" type="ORF">Aco03nite_103680</name>
</gene>
<feature type="domain" description="Histidine kinase/HSP90-like ATPase" evidence="2">
    <location>
        <begin position="48"/>
        <end position="136"/>
    </location>
</feature>
<dbReference type="InterPro" id="IPR050267">
    <property type="entry name" value="Anti-sigma-factor_SerPK"/>
</dbReference>
<proteinExistence type="predicted"/>
<dbReference type="SUPFAM" id="SSF55874">
    <property type="entry name" value="ATPase domain of HSP90 chaperone/DNA topoisomerase II/histidine kinase"/>
    <property type="match status" value="1"/>
</dbReference>
<dbReference type="EMBL" id="BOMG01000150">
    <property type="protein sequence ID" value="GID61964.1"/>
    <property type="molecule type" value="Genomic_DNA"/>
</dbReference>
<evidence type="ECO:0000313" key="4">
    <source>
        <dbReference type="Proteomes" id="UP000612282"/>
    </source>
</evidence>
<keyword evidence="1" id="KW-0418">Kinase</keyword>
<keyword evidence="1" id="KW-0723">Serine/threonine-protein kinase</keyword>